<proteinExistence type="predicted"/>
<dbReference type="KEGG" id="nmo:Nmlp_2953"/>
<dbReference type="GeneID" id="14651616"/>
<dbReference type="Proteomes" id="UP000011867">
    <property type="component" value="Chromosome"/>
</dbReference>
<reference evidence="1 2" key="1">
    <citation type="journal article" date="2013" name="Genome Announc.">
        <title>Genome of the haloarchaeon Natronomonas moolapensis, a neutrophilic member of a previously haloalkaliphilic genus.</title>
        <authorList>
            <person name="Dyall-Smith M.L."/>
            <person name="Pfeiffer F."/>
            <person name="Oberwinkler T."/>
            <person name="Klee K."/>
            <person name="Rampp M."/>
            <person name="Palm P."/>
            <person name="Gross K."/>
            <person name="Schuster S.C."/>
            <person name="Oesterhelt D."/>
        </authorList>
    </citation>
    <scope>NUCLEOTIDE SEQUENCE [LARGE SCALE GENOMIC DNA]</scope>
    <source>
        <strain evidence="2">DSM 18674 / JCM 14361 / 8.8.11</strain>
    </source>
</reference>
<evidence type="ECO:0000313" key="2">
    <source>
        <dbReference type="Proteomes" id="UP000011867"/>
    </source>
</evidence>
<dbReference type="EMBL" id="HF582854">
    <property type="protein sequence ID" value="CCQ37098.1"/>
    <property type="molecule type" value="Genomic_DNA"/>
</dbReference>
<protein>
    <submittedName>
        <fullName evidence="1">Uncharacterized protein</fullName>
    </submittedName>
</protein>
<organism evidence="1 2">
    <name type="scientific">Natronomonas moolapensis (strain DSM 18674 / CECT 7526 / JCM 14361 / 8.8.11)</name>
    <dbReference type="NCBI Taxonomy" id="268739"/>
    <lineage>
        <taxon>Archaea</taxon>
        <taxon>Methanobacteriati</taxon>
        <taxon>Methanobacteriota</taxon>
        <taxon>Stenosarchaea group</taxon>
        <taxon>Halobacteria</taxon>
        <taxon>Halobacteriales</taxon>
        <taxon>Natronomonadaceae</taxon>
        <taxon>Natronomonas</taxon>
    </lineage>
</organism>
<accession>M1Y3K3</accession>
<name>M1Y3K3_NATM8</name>
<sequence length="372" mass="42345">MPIRPIDIDTLEDACESIARENYGFIYTAEVKNEIKSAYEGADTGVLKADELSISDIRKGLSEISADEFTDFDQIRDGVFYIDQFGAVGNEEITTELTMLFSQQMVVTGERLRSVFSLAIDDLDFFVDQLESRGYLRRIRAGQNDYYTIGPKLKERANDVGLDSQLAQDAVNGKISHSDLESAIDVSATTDVIRYLETEDLIIDLDGEYLLKSLLDEYGRYLADQIESSIESEFETATYILKLNEFEQIIENEIRDQFNVLSHAREIESEIIEKTKLGLTDRLGIEVNRSVAIQTEEFEQHTEAEARRILEDIQGEIDVEPGKLDGWVEAAEEHFEQVRVSNTNAVNKQIRTEIRERYKKIVNEEKFGGMAL</sequence>
<dbReference type="eggNOG" id="arCOG11740">
    <property type="taxonomic scope" value="Archaea"/>
</dbReference>
<gene>
    <name evidence="1" type="ordered locus">Nmlp_2953</name>
</gene>
<evidence type="ECO:0000313" key="1">
    <source>
        <dbReference type="EMBL" id="CCQ37098.1"/>
    </source>
</evidence>
<dbReference type="AlphaFoldDB" id="M1Y3K3"/>
<dbReference type="OrthoDB" id="262886at2157"/>
<dbReference type="STRING" id="268739.Nmlp_2953"/>
<keyword evidence="2" id="KW-1185">Reference proteome</keyword>
<dbReference type="HOGENOM" id="CLU_743180_0_0_2"/>
<dbReference type="RefSeq" id="WP_015409851.1">
    <property type="nucleotide sequence ID" value="NC_020388.1"/>
</dbReference>